<evidence type="ECO:0000256" key="1">
    <source>
        <dbReference type="SAM" id="MobiDB-lite"/>
    </source>
</evidence>
<organism evidence="2 3">
    <name type="scientific">Phyllosticta citriasiana</name>
    <dbReference type="NCBI Taxonomy" id="595635"/>
    <lineage>
        <taxon>Eukaryota</taxon>
        <taxon>Fungi</taxon>
        <taxon>Dikarya</taxon>
        <taxon>Ascomycota</taxon>
        <taxon>Pezizomycotina</taxon>
        <taxon>Dothideomycetes</taxon>
        <taxon>Dothideomycetes incertae sedis</taxon>
        <taxon>Botryosphaeriales</taxon>
        <taxon>Phyllostictaceae</taxon>
        <taxon>Phyllosticta</taxon>
    </lineage>
</organism>
<proteinExistence type="predicted"/>
<dbReference type="EMBL" id="JBBPHU010000013">
    <property type="protein sequence ID" value="KAK7510946.1"/>
    <property type="molecule type" value="Genomic_DNA"/>
</dbReference>
<evidence type="ECO:0000313" key="2">
    <source>
        <dbReference type="EMBL" id="KAK7510946.1"/>
    </source>
</evidence>
<evidence type="ECO:0000313" key="3">
    <source>
        <dbReference type="Proteomes" id="UP001363622"/>
    </source>
</evidence>
<keyword evidence="3" id="KW-1185">Reference proteome</keyword>
<reference evidence="2 3" key="1">
    <citation type="submission" date="2024-04" db="EMBL/GenBank/DDBJ databases">
        <title>Phyllosticta paracitricarpa is synonymous to the EU quarantine fungus P. citricarpa based on phylogenomic analyses.</title>
        <authorList>
            <consortium name="Lawrence Berkeley National Laboratory"/>
            <person name="Van Ingen-Buijs V.A."/>
            <person name="Van Westerhoven A.C."/>
            <person name="Haridas S."/>
            <person name="Skiadas P."/>
            <person name="Martin F."/>
            <person name="Groenewald J.Z."/>
            <person name="Crous P.W."/>
            <person name="Seidl M.F."/>
        </authorList>
    </citation>
    <scope>NUCLEOTIDE SEQUENCE [LARGE SCALE GENOMIC DNA]</scope>
    <source>
        <strain evidence="2 3">CBS 123371</strain>
    </source>
</reference>
<sequence length="296" mass="33965">MDSTSPVAPRPAQKTMKGRLKSKREDHDVNTKPKAEGSGILAGDREILLAGQFGVLDDLLGYLVSQNTNSPEVSRNFEKTTYEKATIVRSMIYPVNHEVDPADKIKLLQQFDMWSPCMTFAARASSSTTANWQTRILGFVAEKVEERRRAPARYRDEPDGNGAQAASWHRAAEYRNNPMKNAMDMWASVKNVVEWAVIFNPLYAISKNMEQQLKNWRTYFLRCFTFAAERSFIFRHLKKLKPEAVLEFAAKNEEEYSLFRSMRLDSGMIIVNIQDLSIPRDLAYAQKRRRTIEAVD</sequence>
<gene>
    <name evidence="2" type="ORF">IWZ03DRAFT_432983</name>
</gene>
<protein>
    <submittedName>
        <fullName evidence="2">Uncharacterized protein</fullName>
    </submittedName>
</protein>
<name>A0ABR1KAE9_9PEZI</name>
<comment type="caution">
    <text evidence="2">The sequence shown here is derived from an EMBL/GenBank/DDBJ whole genome shotgun (WGS) entry which is preliminary data.</text>
</comment>
<accession>A0ABR1KAE9</accession>
<feature type="compositionally biased region" description="Basic and acidic residues" evidence="1">
    <location>
        <begin position="23"/>
        <end position="35"/>
    </location>
</feature>
<dbReference type="Proteomes" id="UP001363622">
    <property type="component" value="Unassembled WGS sequence"/>
</dbReference>
<feature type="region of interest" description="Disordered" evidence="1">
    <location>
        <begin position="1"/>
        <end position="37"/>
    </location>
</feature>